<name>A0ABU6Z1A9_9FABA</name>
<feature type="region of interest" description="Disordered" evidence="1">
    <location>
        <begin position="1"/>
        <end position="31"/>
    </location>
</feature>
<organism evidence="2 3">
    <name type="scientific">Stylosanthes scabra</name>
    <dbReference type="NCBI Taxonomy" id="79078"/>
    <lineage>
        <taxon>Eukaryota</taxon>
        <taxon>Viridiplantae</taxon>
        <taxon>Streptophyta</taxon>
        <taxon>Embryophyta</taxon>
        <taxon>Tracheophyta</taxon>
        <taxon>Spermatophyta</taxon>
        <taxon>Magnoliopsida</taxon>
        <taxon>eudicotyledons</taxon>
        <taxon>Gunneridae</taxon>
        <taxon>Pentapetalae</taxon>
        <taxon>rosids</taxon>
        <taxon>fabids</taxon>
        <taxon>Fabales</taxon>
        <taxon>Fabaceae</taxon>
        <taxon>Papilionoideae</taxon>
        <taxon>50 kb inversion clade</taxon>
        <taxon>dalbergioids sensu lato</taxon>
        <taxon>Dalbergieae</taxon>
        <taxon>Pterocarpus clade</taxon>
        <taxon>Stylosanthes</taxon>
    </lineage>
</organism>
<gene>
    <name evidence="2" type="ORF">PIB30_007385</name>
</gene>
<proteinExistence type="predicted"/>
<evidence type="ECO:0000256" key="1">
    <source>
        <dbReference type="SAM" id="MobiDB-lite"/>
    </source>
</evidence>
<evidence type="ECO:0000313" key="2">
    <source>
        <dbReference type="EMBL" id="MED6216407.1"/>
    </source>
</evidence>
<keyword evidence="3" id="KW-1185">Reference proteome</keyword>
<accession>A0ABU6Z1A9</accession>
<reference evidence="2 3" key="1">
    <citation type="journal article" date="2023" name="Plants (Basel)">
        <title>Bridging the Gap: Combining Genomics and Transcriptomics Approaches to Understand Stylosanthes scabra, an Orphan Legume from the Brazilian Caatinga.</title>
        <authorList>
            <person name="Ferreira-Neto J.R.C."/>
            <person name="da Silva M.D."/>
            <person name="Binneck E."/>
            <person name="de Melo N.F."/>
            <person name="da Silva R.H."/>
            <person name="de Melo A.L.T.M."/>
            <person name="Pandolfi V."/>
            <person name="Bustamante F.O."/>
            <person name="Brasileiro-Vidal A.C."/>
            <person name="Benko-Iseppon A.M."/>
        </authorList>
    </citation>
    <scope>NUCLEOTIDE SEQUENCE [LARGE SCALE GENOMIC DNA]</scope>
    <source>
        <tissue evidence="2">Leaves</tissue>
    </source>
</reference>
<dbReference type="EMBL" id="JASCZI010271876">
    <property type="protein sequence ID" value="MED6216407.1"/>
    <property type="molecule type" value="Genomic_DNA"/>
</dbReference>
<comment type="caution">
    <text evidence="2">The sequence shown here is derived from an EMBL/GenBank/DDBJ whole genome shotgun (WGS) entry which is preliminary data.</text>
</comment>
<evidence type="ECO:0000313" key="3">
    <source>
        <dbReference type="Proteomes" id="UP001341840"/>
    </source>
</evidence>
<protein>
    <submittedName>
        <fullName evidence="2">Uncharacterized protein</fullName>
    </submittedName>
</protein>
<dbReference type="Proteomes" id="UP001341840">
    <property type="component" value="Unassembled WGS sequence"/>
</dbReference>
<sequence>MGNQKETVSRKGKSVKSKNAAPKGKNPEKRIKDMTLLASHCPFQLYFISA</sequence>